<reference evidence="1" key="1">
    <citation type="submission" date="2022-06" db="EMBL/GenBank/DDBJ databases">
        <title>New cyanobacteria of genus Symplocastrum in benthos of Lake Baikal.</title>
        <authorList>
            <person name="Sorokovikova E."/>
            <person name="Tikhonova I."/>
            <person name="Krasnopeev A."/>
            <person name="Evseev P."/>
            <person name="Gladkikh A."/>
            <person name="Belykh O."/>
        </authorList>
    </citation>
    <scope>NUCLEOTIDE SEQUENCE</scope>
    <source>
        <strain evidence="1">BBK-W-15</strain>
    </source>
</reference>
<gene>
    <name evidence="1" type="ORF">NJ959_30100</name>
</gene>
<name>A0AAE3KSI8_9CYAN</name>
<dbReference type="EMBL" id="JAMZMM010000738">
    <property type="protein sequence ID" value="MCP2732688.1"/>
    <property type="molecule type" value="Genomic_DNA"/>
</dbReference>
<evidence type="ECO:0000313" key="2">
    <source>
        <dbReference type="Proteomes" id="UP001204953"/>
    </source>
</evidence>
<dbReference type="Proteomes" id="UP001204953">
    <property type="component" value="Unassembled WGS sequence"/>
</dbReference>
<dbReference type="AlphaFoldDB" id="A0AAE3KSI8"/>
<organism evidence="1 2">
    <name type="scientific">Limnofasciculus baicalensis BBK-W-15</name>
    <dbReference type="NCBI Taxonomy" id="2699891"/>
    <lineage>
        <taxon>Bacteria</taxon>
        <taxon>Bacillati</taxon>
        <taxon>Cyanobacteriota</taxon>
        <taxon>Cyanophyceae</taxon>
        <taxon>Coleofasciculales</taxon>
        <taxon>Coleofasciculaceae</taxon>
        <taxon>Limnofasciculus</taxon>
        <taxon>Limnofasciculus baicalensis</taxon>
    </lineage>
</organism>
<proteinExistence type="predicted"/>
<comment type="caution">
    <text evidence="1">The sequence shown here is derived from an EMBL/GenBank/DDBJ whole genome shotgun (WGS) entry which is preliminary data.</text>
</comment>
<sequence>MTIGPANIASTIRYIDVGVFAITSRGAKYQNATIPATTDAAATTPTVTSRIFRYTWSIEQHILKASKDTDCRNGAPNKV</sequence>
<accession>A0AAE3KSI8</accession>
<evidence type="ECO:0000313" key="1">
    <source>
        <dbReference type="EMBL" id="MCP2732688.1"/>
    </source>
</evidence>
<protein>
    <submittedName>
        <fullName evidence="1">Uncharacterized protein</fullName>
    </submittedName>
</protein>
<keyword evidence="2" id="KW-1185">Reference proteome</keyword>